<dbReference type="EMBL" id="FNKO01000001">
    <property type="protein sequence ID" value="SDQ42072.1"/>
    <property type="molecule type" value="Genomic_DNA"/>
</dbReference>
<feature type="domain" description="DUF8017" evidence="3">
    <location>
        <begin position="137"/>
        <end position="317"/>
    </location>
</feature>
<organism evidence="4 5">
    <name type="scientific">Actinopolyspora saharensis</name>
    <dbReference type="NCBI Taxonomy" id="995062"/>
    <lineage>
        <taxon>Bacteria</taxon>
        <taxon>Bacillati</taxon>
        <taxon>Actinomycetota</taxon>
        <taxon>Actinomycetes</taxon>
        <taxon>Actinopolysporales</taxon>
        <taxon>Actinopolysporaceae</taxon>
        <taxon>Actinopolyspora</taxon>
    </lineage>
</organism>
<accession>A0A1H1AR41</accession>
<dbReference type="STRING" id="995062.SAMN04489718_1695"/>
<keyword evidence="5" id="KW-1185">Reference proteome</keyword>
<keyword evidence="2" id="KW-1133">Transmembrane helix</keyword>
<proteinExistence type="predicted"/>
<reference evidence="5" key="1">
    <citation type="submission" date="2016-10" db="EMBL/GenBank/DDBJ databases">
        <authorList>
            <person name="Varghese N."/>
            <person name="Submissions S."/>
        </authorList>
    </citation>
    <scope>NUCLEOTIDE SEQUENCE [LARGE SCALE GENOMIC DNA]</scope>
    <source>
        <strain evidence="5">DSM 45459</strain>
    </source>
</reference>
<evidence type="ECO:0000313" key="5">
    <source>
        <dbReference type="Proteomes" id="UP000199301"/>
    </source>
</evidence>
<evidence type="ECO:0000256" key="2">
    <source>
        <dbReference type="SAM" id="Phobius"/>
    </source>
</evidence>
<dbReference type="InterPro" id="IPR058330">
    <property type="entry name" value="DUF8017"/>
</dbReference>
<feature type="compositionally biased region" description="Low complexity" evidence="1">
    <location>
        <begin position="119"/>
        <end position="139"/>
    </location>
</feature>
<dbReference type="Pfam" id="PF26056">
    <property type="entry name" value="DUF8017"/>
    <property type="match status" value="1"/>
</dbReference>
<dbReference type="Proteomes" id="UP000199301">
    <property type="component" value="Unassembled WGS sequence"/>
</dbReference>
<protein>
    <recommendedName>
        <fullName evidence="3">DUF8017 domain-containing protein</fullName>
    </recommendedName>
</protein>
<dbReference type="RefSeq" id="WP_245695691.1">
    <property type="nucleotide sequence ID" value="NZ_FNKO01000001.1"/>
</dbReference>
<feature type="region of interest" description="Disordered" evidence="1">
    <location>
        <begin position="231"/>
        <end position="255"/>
    </location>
</feature>
<keyword evidence="2" id="KW-0812">Transmembrane</keyword>
<evidence type="ECO:0000313" key="4">
    <source>
        <dbReference type="EMBL" id="SDQ42072.1"/>
    </source>
</evidence>
<dbReference type="AlphaFoldDB" id="A0A1H1AR41"/>
<name>A0A1H1AR41_9ACTN</name>
<feature type="transmembrane region" description="Helical" evidence="2">
    <location>
        <begin position="90"/>
        <end position="110"/>
    </location>
</feature>
<feature type="region of interest" description="Disordered" evidence="1">
    <location>
        <begin position="1"/>
        <end position="85"/>
    </location>
</feature>
<feature type="region of interest" description="Disordered" evidence="1">
    <location>
        <begin position="114"/>
        <end position="141"/>
    </location>
</feature>
<evidence type="ECO:0000256" key="1">
    <source>
        <dbReference type="SAM" id="MobiDB-lite"/>
    </source>
</evidence>
<keyword evidence="2" id="KW-0472">Membrane</keyword>
<gene>
    <name evidence="4" type="ORF">SAMN04489718_1695</name>
</gene>
<feature type="compositionally biased region" description="Polar residues" evidence="1">
    <location>
        <begin position="54"/>
        <end position="65"/>
    </location>
</feature>
<sequence length="319" mass="32852">MSLPGGPNNQYGADGGGRQYYDPLSGHPLDGASGHDYQQYQGGQSLPGAHVSGNPENSGYQSFSAPGSEPGAGFGPAPQAPPKRSYGPTIAVAATAVLSIIVIITTLVVVKGGDDRANPATSASPSTSSPVPTTDLTPVRPGWQTVPIGDAGVAYDAPPAWETDHEGVTGFENDAGERLTMSSYSTYLEGFCPQASSSYRAVVGVTSIKESNAESAVTTVLRRVARLGWSSPDGTEPRVELDSPQSASLDGGSLEGTFRSGTITPVEQGSCGAPSTYVAAIALPSQQENVVMLGIADQEAIGSVAPERINRSLRSLRMI</sequence>
<evidence type="ECO:0000259" key="3">
    <source>
        <dbReference type="Pfam" id="PF26056"/>
    </source>
</evidence>